<organism evidence="2 3">
    <name type="scientific">Streptacidiphilus pinicola</name>
    <dbReference type="NCBI Taxonomy" id="2219663"/>
    <lineage>
        <taxon>Bacteria</taxon>
        <taxon>Bacillati</taxon>
        <taxon>Actinomycetota</taxon>
        <taxon>Actinomycetes</taxon>
        <taxon>Kitasatosporales</taxon>
        <taxon>Streptomycetaceae</taxon>
        <taxon>Streptacidiphilus</taxon>
    </lineage>
</organism>
<dbReference type="AlphaFoldDB" id="A0A2X0K2Z8"/>
<dbReference type="RefSeq" id="WP_111503088.1">
    <property type="nucleotide sequence ID" value="NZ_QKYN01000082.1"/>
</dbReference>
<evidence type="ECO:0000313" key="2">
    <source>
        <dbReference type="EMBL" id="RAG83645.1"/>
    </source>
</evidence>
<keyword evidence="3" id="KW-1185">Reference proteome</keyword>
<comment type="caution">
    <text evidence="2">The sequence shown here is derived from an EMBL/GenBank/DDBJ whole genome shotgun (WGS) entry which is preliminary data.</text>
</comment>
<evidence type="ECO:0008006" key="4">
    <source>
        <dbReference type="Google" id="ProtNLM"/>
    </source>
</evidence>
<dbReference type="OrthoDB" id="4221737at2"/>
<sequence length="301" mass="32713">MRKLLNRLAVGATALLALAAGTTAAAESASAAPTGAKAPASVCSDPTWGGRYFCGGAYGNGETWVNLPNGERQVFVVGTNHQMYTQWIYKYHHGSGWQSMGGVLDSWVTVRQYDGAAFSTVSIGSDGKAWARDRGPSGNWTEWHAVGSGYFVFDKNASDPSDSRMTWFWARNNGGTPLVGSETWRAGSGMGSENDCYSNNGWLPNGWYNGYEHSTYWSSIIPTMNWELSDKACSRGTVTRSALFIHSKTPSSWAHAPNPYHSNGCIHLSPSDILTADRYSRAHGGPGYGTHFYRNLVLVTQ</sequence>
<reference evidence="2 3" key="1">
    <citation type="submission" date="2018-06" db="EMBL/GenBank/DDBJ databases">
        <title>Streptacidiphilus pinicola sp. nov., isolated from pine grove soil.</title>
        <authorList>
            <person name="Roh S.G."/>
            <person name="Park S."/>
            <person name="Kim M.-K."/>
            <person name="Yun B.-R."/>
            <person name="Park J."/>
            <person name="Kim M.J."/>
            <person name="Kim Y.S."/>
            <person name="Kim S.B."/>
        </authorList>
    </citation>
    <scope>NUCLEOTIDE SEQUENCE [LARGE SCALE GENOMIC DNA]</scope>
    <source>
        <strain evidence="2 3">MMS16-CNU450</strain>
    </source>
</reference>
<gene>
    <name evidence="2" type="ORF">DN069_21035</name>
</gene>
<keyword evidence="1" id="KW-0732">Signal</keyword>
<accession>A0A2X0K2Z8</accession>
<feature type="chain" id="PRO_5039035651" description="YkuD domain-containing protein" evidence="1">
    <location>
        <begin position="20"/>
        <end position="301"/>
    </location>
</feature>
<dbReference type="Proteomes" id="UP000248889">
    <property type="component" value="Unassembled WGS sequence"/>
</dbReference>
<evidence type="ECO:0000313" key="3">
    <source>
        <dbReference type="Proteomes" id="UP000248889"/>
    </source>
</evidence>
<feature type="signal peptide" evidence="1">
    <location>
        <begin position="1"/>
        <end position="19"/>
    </location>
</feature>
<name>A0A2X0K2Z8_9ACTN</name>
<dbReference type="EMBL" id="QKYN01000082">
    <property type="protein sequence ID" value="RAG83645.1"/>
    <property type="molecule type" value="Genomic_DNA"/>
</dbReference>
<evidence type="ECO:0000256" key="1">
    <source>
        <dbReference type="SAM" id="SignalP"/>
    </source>
</evidence>
<protein>
    <recommendedName>
        <fullName evidence="4">YkuD domain-containing protein</fullName>
    </recommendedName>
</protein>
<proteinExistence type="predicted"/>